<dbReference type="STRING" id="151549.A0A4C1SCV1"/>
<dbReference type="GO" id="GO:0007156">
    <property type="term" value="P:homophilic cell adhesion via plasma membrane adhesion molecules"/>
    <property type="evidence" value="ECO:0007669"/>
    <property type="project" value="TreeGrafter"/>
</dbReference>
<evidence type="ECO:0000256" key="7">
    <source>
        <dbReference type="ARBA" id="ARBA00061228"/>
    </source>
</evidence>
<comment type="similarity">
    <text evidence="7">Belongs to the hemolin family.</text>
</comment>
<comment type="subcellular location">
    <subcellularLocation>
        <location evidence="1">Secreted</location>
    </subcellularLocation>
</comment>
<comment type="caution">
    <text evidence="11">The sequence shown here is derived from an EMBL/GenBank/DDBJ whole genome shotgun (WGS) entry which is preliminary data.</text>
</comment>
<dbReference type="PANTHER" id="PTHR45080:SF8">
    <property type="entry name" value="IG-LIKE DOMAIN-CONTAINING PROTEIN"/>
    <property type="match status" value="1"/>
</dbReference>
<dbReference type="OrthoDB" id="6429135at2759"/>
<dbReference type="InterPro" id="IPR003599">
    <property type="entry name" value="Ig_sub"/>
</dbReference>
<accession>A0A4C1SCV1</accession>
<keyword evidence="2" id="KW-0964">Secreted</keyword>
<reference evidence="11 12" key="1">
    <citation type="journal article" date="2019" name="Commun. Biol.">
        <title>The bagworm genome reveals a unique fibroin gene that provides high tensile strength.</title>
        <authorList>
            <person name="Kono N."/>
            <person name="Nakamura H."/>
            <person name="Ohtoshi R."/>
            <person name="Tomita M."/>
            <person name="Numata K."/>
            <person name="Arakawa K."/>
        </authorList>
    </citation>
    <scope>NUCLEOTIDE SEQUENCE [LARGE SCALE GENOMIC DNA]</scope>
</reference>
<feature type="compositionally biased region" description="Basic and acidic residues" evidence="9">
    <location>
        <begin position="1"/>
        <end position="16"/>
    </location>
</feature>
<dbReference type="SMART" id="SM00409">
    <property type="entry name" value="IG"/>
    <property type="match status" value="1"/>
</dbReference>
<evidence type="ECO:0000256" key="1">
    <source>
        <dbReference type="ARBA" id="ARBA00004613"/>
    </source>
</evidence>
<dbReference type="InterPro" id="IPR050958">
    <property type="entry name" value="Cell_Adh-Cytoskel_Orgn"/>
</dbReference>
<dbReference type="InterPro" id="IPR013098">
    <property type="entry name" value="Ig_I-set"/>
</dbReference>
<protein>
    <recommendedName>
        <fullName evidence="8">Hemolin</fullName>
    </recommendedName>
</protein>
<dbReference type="GO" id="GO:0043025">
    <property type="term" value="C:neuronal cell body"/>
    <property type="evidence" value="ECO:0007669"/>
    <property type="project" value="TreeGrafter"/>
</dbReference>
<feature type="region of interest" description="Disordered" evidence="9">
    <location>
        <begin position="1"/>
        <end position="61"/>
    </location>
</feature>
<dbReference type="GO" id="GO:0008046">
    <property type="term" value="F:axon guidance receptor activity"/>
    <property type="evidence" value="ECO:0007669"/>
    <property type="project" value="TreeGrafter"/>
</dbReference>
<name>A0A4C1SCV1_EUMVA</name>
<dbReference type="SUPFAM" id="SSF48726">
    <property type="entry name" value="Immunoglobulin"/>
    <property type="match status" value="1"/>
</dbReference>
<feature type="domain" description="Ig-like" evidence="10">
    <location>
        <begin position="54"/>
        <end position="142"/>
    </location>
</feature>
<dbReference type="Pfam" id="PF07679">
    <property type="entry name" value="I-set"/>
    <property type="match status" value="1"/>
</dbReference>
<organism evidence="11 12">
    <name type="scientific">Eumeta variegata</name>
    <name type="common">Bagworm moth</name>
    <name type="synonym">Eumeta japonica</name>
    <dbReference type="NCBI Taxonomy" id="151549"/>
    <lineage>
        <taxon>Eukaryota</taxon>
        <taxon>Metazoa</taxon>
        <taxon>Ecdysozoa</taxon>
        <taxon>Arthropoda</taxon>
        <taxon>Hexapoda</taxon>
        <taxon>Insecta</taxon>
        <taxon>Pterygota</taxon>
        <taxon>Neoptera</taxon>
        <taxon>Endopterygota</taxon>
        <taxon>Lepidoptera</taxon>
        <taxon>Glossata</taxon>
        <taxon>Ditrysia</taxon>
        <taxon>Tineoidea</taxon>
        <taxon>Psychidae</taxon>
        <taxon>Oiketicinae</taxon>
        <taxon>Eumeta</taxon>
    </lineage>
</organism>
<dbReference type="GO" id="GO:0005886">
    <property type="term" value="C:plasma membrane"/>
    <property type="evidence" value="ECO:0007669"/>
    <property type="project" value="TreeGrafter"/>
</dbReference>
<evidence type="ECO:0000256" key="2">
    <source>
        <dbReference type="ARBA" id="ARBA00022525"/>
    </source>
</evidence>
<dbReference type="InterPro" id="IPR013783">
    <property type="entry name" value="Ig-like_fold"/>
</dbReference>
<proteinExistence type="inferred from homology"/>
<keyword evidence="12" id="KW-1185">Reference proteome</keyword>
<gene>
    <name evidence="11" type="primary">Dscam2</name>
    <name evidence="11" type="ORF">EVAR_383_1</name>
</gene>
<evidence type="ECO:0000256" key="8">
    <source>
        <dbReference type="ARBA" id="ARBA00068688"/>
    </source>
</evidence>
<keyword evidence="6" id="KW-0393">Immunoglobulin domain</keyword>
<dbReference type="Gene3D" id="2.60.40.10">
    <property type="entry name" value="Immunoglobulins"/>
    <property type="match status" value="1"/>
</dbReference>
<dbReference type="PANTHER" id="PTHR45080">
    <property type="entry name" value="CONTACTIN 5"/>
    <property type="match status" value="1"/>
</dbReference>
<evidence type="ECO:0000313" key="12">
    <source>
        <dbReference type="Proteomes" id="UP000299102"/>
    </source>
</evidence>
<evidence type="ECO:0000256" key="5">
    <source>
        <dbReference type="ARBA" id="ARBA00023180"/>
    </source>
</evidence>
<dbReference type="FunFam" id="2.60.40.10:FF:000032">
    <property type="entry name" value="palladin isoform X1"/>
    <property type="match status" value="1"/>
</dbReference>
<dbReference type="InterPro" id="IPR003598">
    <property type="entry name" value="Ig_sub2"/>
</dbReference>
<dbReference type="AlphaFoldDB" id="A0A4C1SCV1"/>
<evidence type="ECO:0000256" key="9">
    <source>
        <dbReference type="SAM" id="MobiDB-lite"/>
    </source>
</evidence>
<evidence type="ECO:0000256" key="3">
    <source>
        <dbReference type="ARBA" id="ARBA00022729"/>
    </source>
</evidence>
<keyword evidence="3" id="KW-0732">Signal</keyword>
<dbReference type="InterPro" id="IPR036179">
    <property type="entry name" value="Ig-like_dom_sf"/>
</dbReference>
<keyword evidence="4" id="KW-1015">Disulfide bond</keyword>
<evidence type="ECO:0000256" key="4">
    <source>
        <dbReference type="ARBA" id="ARBA00023157"/>
    </source>
</evidence>
<sequence>MEMRQSRRSVGREERSARRRQFIFMRGSALPHGREADKSSGRRHRVPPAGSMAPRLTTTTSEETVQQGADIRLVCCAIGHPAPTYSWFRHNNGRLMSVSNSIRISVAEQVLVVRRAQLSDNGLWACRAHNQHGEQRRDLKLTVTTGLTVRVNPPLQLTQLTLAYSLVGNQPMPSNDN</sequence>
<dbReference type="EMBL" id="BGZK01000002">
    <property type="protein sequence ID" value="GBO99017.1"/>
    <property type="molecule type" value="Genomic_DNA"/>
</dbReference>
<dbReference type="GO" id="GO:0050808">
    <property type="term" value="P:synapse organization"/>
    <property type="evidence" value="ECO:0007669"/>
    <property type="project" value="TreeGrafter"/>
</dbReference>
<dbReference type="PROSITE" id="PS50835">
    <property type="entry name" value="IG_LIKE"/>
    <property type="match status" value="1"/>
</dbReference>
<dbReference type="GO" id="GO:0030424">
    <property type="term" value="C:axon"/>
    <property type="evidence" value="ECO:0007669"/>
    <property type="project" value="TreeGrafter"/>
</dbReference>
<evidence type="ECO:0000259" key="10">
    <source>
        <dbReference type="PROSITE" id="PS50835"/>
    </source>
</evidence>
<dbReference type="SMART" id="SM00408">
    <property type="entry name" value="IGc2"/>
    <property type="match status" value="1"/>
</dbReference>
<keyword evidence="5" id="KW-0325">Glycoprotein</keyword>
<dbReference type="GO" id="GO:0005576">
    <property type="term" value="C:extracellular region"/>
    <property type="evidence" value="ECO:0007669"/>
    <property type="project" value="UniProtKB-SubCell"/>
</dbReference>
<evidence type="ECO:0000256" key="6">
    <source>
        <dbReference type="ARBA" id="ARBA00023319"/>
    </source>
</evidence>
<evidence type="ECO:0000313" key="11">
    <source>
        <dbReference type="EMBL" id="GBO99017.1"/>
    </source>
</evidence>
<dbReference type="Proteomes" id="UP000299102">
    <property type="component" value="Unassembled WGS sequence"/>
</dbReference>
<dbReference type="InterPro" id="IPR007110">
    <property type="entry name" value="Ig-like_dom"/>
</dbReference>